<evidence type="ECO:0000313" key="2">
    <source>
        <dbReference type="EMBL" id="TCC62290.1"/>
    </source>
</evidence>
<dbReference type="InterPro" id="IPR019922">
    <property type="entry name" value="Lucif-like_OxRdatse_MSMEG_4141"/>
</dbReference>
<keyword evidence="3" id="KW-1185">Reference proteome</keyword>
<dbReference type="Pfam" id="PF00296">
    <property type="entry name" value="Bac_luciferase"/>
    <property type="match status" value="1"/>
</dbReference>
<protein>
    <submittedName>
        <fullName evidence="2">LLM class F420-dependent oxidoreductase</fullName>
    </submittedName>
</protein>
<dbReference type="NCBIfam" id="TIGR03620">
    <property type="entry name" value="F420_MSMEG_4141"/>
    <property type="match status" value="1"/>
</dbReference>
<dbReference type="PANTHER" id="PTHR30137">
    <property type="entry name" value="LUCIFERASE-LIKE MONOOXYGENASE"/>
    <property type="match status" value="1"/>
</dbReference>
<dbReference type="SUPFAM" id="SSF51679">
    <property type="entry name" value="Bacterial luciferase-like"/>
    <property type="match status" value="1"/>
</dbReference>
<dbReference type="GO" id="GO:0016705">
    <property type="term" value="F:oxidoreductase activity, acting on paired donors, with incorporation or reduction of molecular oxygen"/>
    <property type="evidence" value="ECO:0007669"/>
    <property type="project" value="InterPro"/>
</dbReference>
<dbReference type="AlphaFoldDB" id="A0A4R0KPW6"/>
<organism evidence="2 3">
    <name type="scientific">Kribbella pittospori</name>
    <dbReference type="NCBI Taxonomy" id="722689"/>
    <lineage>
        <taxon>Bacteria</taxon>
        <taxon>Bacillati</taxon>
        <taxon>Actinomycetota</taxon>
        <taxon>Actinomycetes</taxon>
        <taxon>Propionibacteriales</taxon>
        <taxon>Kribbellaceae</taxon>
        <taxon>Kribbella</taxon>
    </lineage>
</organism>
<dbReference type="InterPro" id="IPR011251">
    <property type="entry name" value="Luciferase-like_dom"/>
</dbReference>
<dbReference type="PANTHER" id="PTHR30137:SF18">
    <property type="entry name" value="CONSERVED PROTEIN"/>
    <property type="match status" value="1"/>
</dbReference>
<dbReference type="InterPro" id="IPR050766">
    <property type="entry name" value="Bact_Lucif_Oxidored"/>
</dbReference>
<evidence type="ECO:0000259" key="1">
    <source>
        <dbReference type="Pfam" id="PF00296"/>
    </source>
</evidence>
<dbReference type="EMBL" id="SJKB01000004">
    <property type="protein sequence ID" value="TCC62290.1"/>
    <property type="molecule type" value="Genomic_DNA"/>
</dbReference>
<dbReference type="InterPro" id="IPR036661">
    <property type="entry name" value="Luciferase-like_sf"/>
</dbReference>
<gene>
    <name evidence="2" type="ORF">E0H73_16465</name>
</gene>
<evidence type="ECO:0000313" key="3">
    <source>
        <dbReference type="Proteomes" id="UP000291144"/>
    </source>
</evidence>
<sequence length="295" mass="31547">MEPARPGLHPEIGRREENDVAVELGRFGVWHGSPHWGPELAAGLEQAGYGTLWLGASPEADLRDAEVLLASTSSVAVGTSIVNMWKSPAAEVAASYHRLEDEHPGRFLLGVGIGHPERTGTYRSPYETIVSYLDELDDAKVPADRRALAALGPKVLKLSGSRTAGALPYLTTPEHTREARRILGGGVLLAPEQMIVLETDDEIARSTARDRLASYLQLSNYTSNFKRYGFTDDDIADGGSDRLVDAMVLHGSAVEVAEGLNAHLQAGADHVAIQLLGPEGVDLLPGYEALATVLG</sequence>
<dbReference type="Proteomes" id="UP000291144">
    <property type="component" value="Unassembled WGS sequence"/>
</dbReference>
<dbReference type="OrthoDB" id="4760590at2"/>
<comment type="caution">
    <text evidence="2">The sequence shown here is derived from an EMBL/GenBank/DDBJ whole genome shotgun (WGS) entry which is preliminary data.</text>
</comment>
<name>A0A4R0KPW6_9ACTN</name>
<proteinExistence type="predicted"/>
<accession>A0A4R0KPW6</accession>
<feature type="domain" description="Luciferase-like" evidence="1">
    <location>
        <begin position="38"/>
        <end position="120"/>
    </location>
</feature>
<dbReference type="GO" id="GO:0005829">
    <property type="term" value="C:cytosol"/>
    <property type="evidence" value="ECO:0007669"/>
    <property type="project" value="TreeGrafter"/>
</dbReference>
<dbReference type="Gene3D" id="3.20.20.30">
    <property type="entry name" value="Luciferase-like domain"/>
    <property type="match status" value="2"/>
</dbReference>
<reference evidence="2 3" key="1">
    <citation type="submission" date="2019-02" db="EMBL/GenBank/DDBJ databases">
        <title>Kribbella capetownensis sp. nov. and Kribbella speibonae sp. nov., isolated from soil.</title>
        <authorList>
            <person name="Curtis S.M."/>
            <person name="Norton I."/>
            <person name="Everest G.J."/>
            <person name="Meyers P.R."/>
        </authorList>
    </citation>
    <scope>NUCLEOTIDE SEQUENCE [LARGE SCALE GENOMIC DNA]</scope>
    <source>
        <strain evidence="2 3">NRRL B-24813</strain>
    </source>
</reference>